<dbReference type="InterPro" id="IPR045058">
    <property type="entry name" value="GIMA/IAN/Toc"/>
</dbReference>
<organism evidence="6">
    <name type="scientific">Aureococcus anophagefferens</name>
    <name type="common">Harmful bloom alga</name>
    <dbReference type="NCBI Taxonomy" id="44056"/>
    <lineage>
        <taxon>Eukaryota</taxon>
        <taxon>Sar</taxon>
        <taxon>Stramenopiles</taxon>
        <taxon>Ochrophyta</taxon>
        <taxon>Pelagophyceae</taxon>
        <taxon>Pelagomonadales</taxon>
        <taxon>Pelagomonadaceae</taxon>
        <taxon>Aureococcus</taxon>
    </lineage>
</organism>
<keyword evidence="3" id="KW-0732">Signal</keyword>
<dbReference type="InterPro" id="IPR006703">
    <property type="entry name" value="G_AIG1"/>
</dbReference>
<proteinExistence type="predicted"/>
<dbReference type="AlphaFoldDB" id="F0YLY1"/>
<evidence type="ECO:0000256" key="3">
    <source>
        <dbReference type="SAM" id="SignalP"/>
    </source>
</evidence>
<evidence type="ECO:0000313" key="5">
    <source>
        <dbReference type="EMBL" id="EGB03854.1"/>
    </source>
</evidence>
<accession>F0YLY1</accession>
<keyword evidence="1" id="KW-0547">Nucleotide-binding</keyword>
<gene>
    <name evidence="5" type="ORF">AURANDRAFT_67653</name>
</gene>
<dbReference type="GO" id="GO:0005525">
    <property type="term" value="F:GTP binding"/>
    <property type="evidence" value="ECO:0007669"/>
    <property type="project" value="UniProtKB-KW"/>
</dbReference>
<reference evidence="5 6" key="1">
    <citation type="journal article" date="2011" name="Proc. Natl. Acad. Sci. U.S.A.">
        <title>Niche of harmful alga Aureococcus anophagefferens revealed through ecogenomics.</title>
        <authorList>
            <person name="Gobler C.J."/>
            <person name="Berry D.L."/>
            <person name="Dyhrman S.T."/>
            <person name="Wilhelm S.W."/>
            <person name="Salamov A."/>
            <person name="Lobanov A.V."/>
            <person name="Zhang Y."/>
            <person name="Collier J.L."/>
            <person name="Wurch L.L."/>
            <person name="Kustka A.B."/>
            <person name="Dill B.D."/>
            <person name="Shah M."/>
            <person name="VerBerkmoes N.C."/>
            <person name="Kuo A."/>
            <person name="Terry A."/>
            <person name="Pangilinan J."/>
            <person name="Lindquist E.A."/>
            <person name="Lucas S."/>
            <person name="Paulsen I.T."/>
            <person name="Hattenrath-Lehmann T.K."/>
            <person name="Talmage S.C."/>
            <person name="Walker E.A."/>
            <person name="Koch F."/>
            <person name="Burson A.M."/>
            <person name="Marcoval M.A."/>
            <person name="Tang Y.Z."/>
            <person name="Lecleir G.R."/>
            <person name="Coyne K.J."/>
            <person name="Berg G.M."/>
            <person name="Bertrand E.M."/>
            <person name="Saito M.A."/>
            <person name="Gladyshev V.N."/>
            <person name="Grigoriev I.V."/>
        </authorList>
    </citation>
    <scope>NUCLEOTIDE SEQUENCE [LARGE SCALE GENOMIC DNA]</scope>
    <source>
        <strain evidence="6">CCMP 1984</strain>
    </source>
</reference>
<feature type="domain" description="AIG1-type G" evidence="4">
    <location>
        <begin position="18"/>
        <end position="112"/>
    </location>
</feature>
<dbReference type="RefSeq" id="XP_009041406.1">
    <property type="nucleotide sequence ID" value="XM_009043158.1"/>
</dbReference>
<dbReference type="PANTHER" id="PTHR10903">
    <property type="entry name" value="GTPASE, IMAP FAMILY MEMBER-RELATED"/>
    <property type="match status" value="1"/>
</dbReference>
<sequence>MRRLLLLGAAAAARAAPRLVLVGETGAGKSTLGNRLLGRGAFAVGGGFDAVTAAVRCETGRWRGRPVEVCDTPGFNDDGRRDGDTAAAILSVANGTAGLVYVHNARAARLSRSARRTMKLVVAAIADGGAPPPVGRVAFVLTRSLGGLDGPLWRRQLPPALCAKFGACAAPPTLAFAGVGRAAVDAAALVAPRFRRAFGAWLDAVSREAPLAAAAPPADAGAAACDAQEAKWRACVAAAKT</sequence>
<protein>
    <recommendedName>
        <fullName evidence="4">AIG1-type G domain-containing protein</fullName>
    </recommendedName>
</protein>
<evidence type="ECO:0000256" key="1">
    <source>
        <dbReference type="ARBA" id="ARBA00022741"/>
    </source>
</evidence>
<dbReference type="KEGG" id="aaf:AURANDRAFT_67653"/>
<dbReference type="GeneID" id="20226354"/>
<evidence type="ECO:0000256" key="2">
    <source>
        <dbReference type="ARBA" id="ARBA00023134"/>
    </source>
</evidence>
<dbReference type="InterPro" id="IPR027417">
    <property type="entry name" value="P-loop_NTPase"/>
</dbReference>
<feature type="signal peptide" evidence="3">
    <location>
        <begin position="1"/>
        <end position="15"/>
    </location>
</feature>
<dbReference type="Proteomes" id="UP000002729">
    <property type="component" value="Unassembled WGS sequence"/>
</dbReference>
<evidence type="ECO:0000313" key="6">
    <source>
        <dbReference type="Proteomes" id="UP000002729"/>
    </source>
</evidence>
<feature type="chain" id="PRO_5013039623" description="AIG1-type G domain-containing protein" evidence="3">
    <location>
        <begin position="16"/>
        <end position="241"/>
    </location>
</feature>
<name>F0YLY1_AURAN</name>
<keyword evidence="6" id="KW-1185">Reference proteome</keyword>
<dbReference type="PANTHER" id="PTHR10903:SF184">
    <property type="entry name" value="GTP-BINDING PROTEIN A"/>
    <property type="match status" value="1"/>
</dbReference>
<dbReference type="InParanoid" id="F0YLY1"/>
<keyword evidence="2" id="KW-0342">GTP-binding</keyword>
<evidence type="ECO:0000259" key="4">
    <source>
        <dbReference type="Pfam" id="PF04548"/>
    </source>
</evidence>
<dbReference type="SUPFAM" id="SSF52540">
    <property type="entry name" value="P-loop containing nucleoside triphosphate hydrolases"/>
    <property type="match status" value="1"/>
</dbReference>
<dbReference type="Gene3D" id="3.40.50.300">
    <property type="entry name" value="P-loop containing nucleotide triphosphate hydrolases"/>
    <property type="match status" value="1"/>
</dbReference>
<dbReference type="EMBL" id="GL833159">
    <property type="protein sequence ID" value="EGB03854.1"/>
    <property type="molecule type" value="Genomic_DNA"/>
</dbReference>
<dbReference type="Pfam" id="PF04548">
    <property type="entry name" value="AIG1"/>
    <property type="match status" value="1"/>
</dbReference>